<dbReference type="SUPFAM" id="SSF54593">
    <property type="entry name" value="Glyoxalase/Bleomycin resistance protein/Dihydroxybiphenyl dioxygenase"/>
    <property type="match status" value="1"/>
</dbReference>
<dbReference type="Proteomes" id="UP001465755">
    <property type="component" value="Unassembled WGS sequence"/>
</dbReference>
<dbReference type="CDD" id="cd07262">
    <property type="entry name" value="VOC_like"/>
    <property type="match status" value="1"/>
</dbReference>
<keyword evidence="3" id="KW-1185">Reference proteome</keyword>
<evidence type="ECO:0000313" key="2">
    <source>
        <dbReference type="EMBL" id="KAK9813712.1"/>
    </source>
</evidence>
<dbReference type="Pfam" id="PF00903">
    <property type="entry name" value="Glyoxalase"/>
    <property type="match status" value="1"/>
</dbReference>
<organism evidence="2 3">
    <name type="scientific">Symbiochloris irregularis</name>
    <dbReference type="NCBI Taxonomy" id="706552"/>
    <lineage>
        <taxon>Eukaryota</taxon>
        <taxon>Viridiplantae</taxon>
        <taxon>Chlorophyta</taxon>
        <taxon>core chlorophytes</taxon>
        <taxon>Trebouxiophyceae</taxon>
        <taxon>Trebouxiales</taxon>
        <taxon>Trebouxiaceae</taxon>
        <taxon>Symbiochloris</taxon>
    </lineage>
</organism>
<dbReference type="Gene3D" id="3.10.180.10">
    <property type="entry name" value="2,3-Dihydroxybiphenyl 1,2-Dioxygenase, domain 1"/>
    <property type="match status" value="1"/>
</dbReference>
<dbReference type="AlphaFoldDB" id="A0AAW1PZ43"/>
<dbReference type="InterPro" id="IPR037523">
    <property type="entry name" value="VOC_core"/>
</dbReference>
<dbReference type="InterPro" id="IPR029068">
    <property type="entry name" value="Glyas_Bleomycin-R_OHBP_Dase"/>
</dbReference>
<reference evidence="2 3" key="1">
    <citation type="journal article" date="2024" name="Nat. Commun.">
        <title>Phylogenomics reveals the evolutionary origins of lichenization in chlorophyte algae.</title>
        <authorList>
            <person name="Puginier C."/>
            <person name="Libourel C."/>
            <person name="Otte J."/>
            <person name="Skaloud P."/>
            <person name="Haon M."/>
            <person name="Grisel S."/>
            <person name="Petersen M."/>
            <person name="Berrin J.G."/>
            <person name="Delaux P.M."/>
            <person name="Dal Grande F."/>
            <person name="Keller J."/>
        </authorList>
    </citation>
    <scope>NUCLEOTIDE SEQUENCE [LARGE SCALE GENOMIC DNA]</scope>
    <source>
        <strain evidence="2 3">SAG 2036</strain>
    </source>
</reference>
<feature type="domain" description="VOC" evidence="1">
    <location>
        <begin position="2"/>
        <end position="127"/>
    </location>
</feature>
<evidence type="ECO:0000259" key="1">
    <source>
        <dbReference type="PROSITE" id="PS51819"/>
    </source>
</evidence>
<dbReference type="PROSITE" id="PS51819">
    <property type="entry name" value="VOC"/>
    <property type="match status" value="1"/>
</dbReference>
<comment type="caution">
    <text evidence="2">The sequence shown here is derived from an EMBL/GenBank/DDBJ whole genome shotgun (WGS) entry which is preliminary data.</text>
</comment>
<sequence length="134" mass="14640">MPLHHIGFEVRDFDQSLQWYAKALSPIGYSITNDFEHGPVKVGSVGSSREDSPLWISKGVPGKTNFGQLHLAFNTNSHSVVNEFHKAGLAAGGECNGPPGPRPQYHEHYYAAFVRDPDGNNVEVVCHDPEGGSR</sequence>
<evidence type="ECO:0000313" key="3">
    <source>
        <dbReference type="Proteomes" id="UP001465755"/>
    </source>
</evidence>
<dbReference type="EMBL" id="JALJOQ010000003">
    <property type="protein sequence ID" value="KAK9813712.1"/>
    <property type="molecule type" value="Genomic_DNA"/>
</dbReference>
<name>A0AAW1PZ43_9CHLO</name>
<protein>
    <recommendedName>
        <fullName evidence="1">VOC domain-containing protein</fullName>
    </recommendedName>
</protein>
<gene>
    <name evidence="2" type="ORF">WJX73_004723</name>
</gene>
<accession>A0AAW1PZ43</accession>
<dbReference type="PANTHER" id="PTHR35006">
    <property type="entry name" value="GLYOXALASE FAMILY PROTEIN (AFU_ORTHOLOGUE AFUA_5G14830)"/>
    <property type="match status" value="1"/>
</dbReference>
<dbReference type="InterPro" id="IPR004360">
    <property type="entry name" value="Glyas_Fos-R_dOase_dom"/>
</dbReference>
<proteinExistence type="predicted"/>
<dbReference type="PANTHER" id="PTHR35006:SF2">
    <property type="entry name" value="GLYOXALASE FAMILY PROTEIN (AFU_ORTHOLOGUE AFUA_5G14830)"/>
    <property type="match status" value="1"/>
</dbReference>